<feature type="signal peptide" evidence="2">
    <location>
        <begin position="1"/>
        <end position="24"/>
    </location>
</feature>
<evidence type="ECO:0000256" key="1">
    <source>
        <dbReference type="ARBA" id="ARBA00008965"/>
    </source>
</evidence>
<proteinExistence type="inferred from homology"/>
<evidence type="ECO:0000256" key="2">
    <source>
        <dbReference type="SAM" id="SignalP"/>
    </source>
</evidence>
<name>A0AAV5LLM3_9ROSI</name>
<dbReference type="InterPro" id="IPR027923">
    <property type="entry name" value="Hydrophob_seed_dom"/>
</dbReference>
<sequence length="102" mass="10859">MAPKALASGALLLSLNLFFTLVRLSVTPCCSLIQGLVDLEAAVWLCTAIKSKPIPWALTMTYLFPPVCCSITVERTSPLASTAHESIPTSLCLLAVLIIVQS</sequence>
<dbReference type="EMBL" id="BPVZ01000126">
    <property type="protein sequence ID" value="GKV38068.1"/>
    <property type="molecule type" value="Genomic_DNA"/>
</dbReference>
<comment type="caution">
    <text evidence="4">The sequence shown here is derived from an EMBL/GenBank/DDBJ whole genome shotgun (WGS) entry which is preliminary data.</text>
</comment>
<evidence type="ECO:0000313" key="5">
    <source>
        <dbReference type="Proteomes" id="UP001054252"/>
    </source>
</evidence>
<evidence type="ECO:0000259" key="3">
    <source>
        <dbReference type="Pfam" id="PF14547"/>
    </source>
</evidence>
<dbReference type="Proteomes" id="UP001054252">
    <property type="component" value="Unassembled WGS sequence"/>
</dbReference>
<dbReference type="Pfam" id="PF14547">
    <property type="entry name" value="Hydrophob_seed"/>
    <property type="match status" value="1"/>
</dbReference>
<organism evidence="4 5">
    <name type="scientific">Rubroshorea leprosula</name>
    <dbReference type="NCBI Taxonomy" id="152421"/>
    <lineage>
        <taxon>Eukaryota</taxon>
        <taxon>Viridiplantae</taxon>
        <taxon>Streptophyta</taxon>
        <taxon>Embryophyta</taxon>
        <taxon>Tracheophyta</taxon>
        <taxon>Spermatophyta</taxon>
        <taxon>Magnoliopsida</taxon>
        <taxon>eudicotyledons</taxon>
        <taxon>Gunneridae</taxon>
        <taxon>Pentapetalae</taxon>
        <taxon>rosids</taxon>
        <taxon>malvids</taxon>
        <taxon>Malvales</taxon>
        <taxon>Dipterocarpaceae</taxon>
        <taxon>Rubroshorea</taxon>
    </lineage>
</organism>
<gene>
    <name evidence="4" type="ORF">SLEP1_g46017</name>
</gene>
<feature type="chain" id="PRO_5043484339" description="Hydrophobic seed protein domain-containing protein" evidence="2">
    <location>
        <begin position="25"/>
        <end position="102"/>
    </location>
</feature>
<protein>
    <recommendedName>
        <fullName evidence="3">Hydrophobic seed protein domain-containing protein</fullName>
    </recommendedName>
</protein>
<dbReference type="AlphaFoldDB" id="A0AAV5LLM3"/>
<dbReference type="SUPFAM" id="SSF47699">
    <property type="entry name" value="Bifunctional inhibitor/lipid-transfer protein/seed storage 2S albumin"/>
    <property type="match status" value="1"/>
</dbReference>
<dbReference type="InterPro" id="IPR036312">
    <property type="entry name" value="Bifun_inhib/LTP/seed_sf"/>
</dbReference>
<evidence type="ECO:0000313" key="4">
    <source>
        <dbReference type="EMBL" id="GKV38068.1"/>
    </source>
</evidence>
<comment type="similarity">
    <text evidence="1">Belongs to the plant LTP family. PEARLI1 subfamily.</text>
</comment>
<reference evidence="4 5" key="1">
    <citation type="journal article" date="2021" name="Commun. Biol.">
        <title>The genome of Shorea leprosula (Dipterocarpaceae) highlights the ecological relevance of drought in aseasonal tropical rainforests.</title>
        <authorList>
            <person name="Ng K.K.S."/>
            <person name="Kobayashi M.J."/>
            <person name="Fawcett J.A."/>
            <person name="Hatakeyama M."/>
            <person name="Paape T."/>
            <person name="Ng C.H."/>
            <person name="Ang C.C."/>
            <person name="Tnah L.H."/>
            <person name="Lee C.T."/>
            <person name="Nishiyama T."/>
            <person name="Sese J."/>
            <person name="O'Brien M.J."/>
            <person name="Copetti D."/>
            <person name="Mohd Noor M.I."/>
            <person name="Ong R.C."/>
            <person name="Putra M."/>
            <person name="Sireger I.Z."/>
            <person name="Indrioko S."/>
            <person name="Kosugi Y."/>
            <person name="Izuno A."/>
            <person name="Isagi Y."/>
            <person name="Lee S.L."/>
            <person name="Shimizu K.K."/>
        </authorList>
    </citation>
    <scope>NUCLEOTIDE SEQUENCE [LARGE SCALE GENOMIC DNA]</scope>
    <source>
        <strain evidence="4">214</strain>
    </source>
</reference>
<feature type="domain" description="Hydrophobic seed protein" evidence="3">
    <location>
        <begin position="23"/>
        <end position="53"/>
    </location>
</feature>
<dbReference type="Gene3D" id="1.10.110.10">
    <property type="entry name" value="Plant lipid-transfer and hydrophobic proteins"/>
    <property type="match status" value="1"/>
</dbReference>
<accession>A0AAV5LLM3</accession>
<keyword evidence="5" id="KW-1185">Reference proteome</keyword>
<keyword evidence="2" id="KW-0732">Signal</keyword>